<evidence type="ECO:0000256" key="2">
    <source>
        <dbReference type="ARBA" id="ARBA00022692"/>
    </source>
</evidence>
<feature type="transmembrane region" description="Helical" evidence="5">
    <location>
        <begin position="126"/>
        <end position="144"/>
    </location>
</feature>
<feature type="transmembrane region" description="Helical" evidence="5">
    <location>
        <begin position="357"/>
        <end position="374"/>
    </location>
</feature>
<organism evidence="7 8">
    <name type="scientific">Mesoterricola sediminis</name>
    <dbReference type="NCBI Taxonomy" id="2927980"/>
    <lineage>
        <taxon>Bacteria</taxon>
        <taxon>Pseudomonadati</taxon>
        <taxon>Acidobacteriota</taxon>
        <taxon>Holophagae</taxon>
        <taxon>Holophagales</taxon>
        <taxon>Holophagaceae</taxon>
        <taxon>Mesoterricola</taxon>
    </lineage>
</organism>
<feature type="transmembrane region" description="Helical" evidence="5">
    <location>
        <begin position="34"/>
        <end position="53"/>
    </location>
</feature>
<protein>
    <recommendedName>
        <fullName evidence="6">O-antigen ligase-related domain-containing protein</fullName>
    </recommendedName>
</protein>
<gene>
    <name evidence="7" type="ORF">METESE_08770</name>
</gene>
<keyword evidence="3 5" id="KW-1133">Transmembrane helix</keyword>
<comment type="subcellular location">
    <subcellularLocation>
        <location evidence="1">Membrane</location>
        <topology evidence="1">Multi-pass membrane protein</topology>
    </subcellularLocation>
</comment>
<evidence type="ECO:0000313" key="8">
    <source>
        <dbReference type="Proteomes" id="UP001228113"/>
    </source>
</evidence>
<keyword evidence="2 5" id="KW-0812">Transmembrane</keyword>
<dbReference type="GO" id="GO:0016020">
    <property type="term" value="C:membrane"/>
    <property type="evidence" value="ECO:0007669"/>
    <property type="project" value="UniProtKB-SubCell"/>
</dbReference>
<dbReference type="EMBL" id="AP027081">
    <property type="protein sequence ID" value="BDU75919.1"/>
    <property type="molecule type" value="Genomic_DNA"/>
</dbReference>
<evidence type="ECO:0000256" key="1">
    <source>
        <dbReference type="ARBA" id="ARBA00004141"/>
    </source>
</evidence>
<proteinExistence type="predicted"/>
<accession>A0AA48KBA8</accession>
<dbReference type="PANTHER" id="PTHR37422:SF13">
    <property type="entry name" value="LIPOPOLYSACCHARIDE BIOSYNTHESIS PROTEIN PA4999-RELATED"/>
    <property type="match status" value="1"/>
</dbReference>
<evidence type="ECO:0000259" key="6">
    <source>
        <dbReference type="Pfam" id="PF04932"/>
    </source>
</evidence>
<dbReference type="KEGG" id="msea:METESE_08770"/>
<feature type="transmembrane region" description="Helical" evidence="5">
    <location>
        <begin position="254"/>
        <end position="274"/>
    </location>
</feature>
<sequence>MIRVHLVLLSAVCAAVYQERLVLKLATGGRGMVLIMDLLMPLFAFFAVALPFRGELVRMARNTRFWAFFPFLLLAFLLPLLGVAFMHFPARSAYTSYTALLPMAYLAFGYIGAGMDARVATWARRYLLLAVVSQMGLALIQSLGELGSLPSFLGWIREWDLAFKDTYQPDNLIMGRSTGFYLNPNSLGIWALLAFWTCFHALEGRARTVGTVAAALTVLLCQSRGSLAALLASGFLYAVIWMKDHATRRERLKATLLAVMLAAPLAVAFLPGVGDAFLGRAQDLPYVGPAVARYTSGARILSQGAKADENFQERTEYWRIAFDYLANHPFGSLGSPEMVIKRPSDNQYVAILEQGSFYYEAALLAVFLAAITQLRSRSRASRALATAALAYAINGISAVPFQYSASHPFWILVGVYLAEREAREPAEEDLP</sequence>
<dbReference type="InterPro" id="IPR007016">
    <property type="entry name" value="O-antigen_ligase-rel_domated"/>
</dbReference>
<feature type="domain" description="O-antigen ligase-related" evidence="6">
    <location>
        <begin position="211"/>
        <end position="334"/>
    </location>
</feature>
<dbReference type="AlphaFoldDB" id="A0AA48KBA8"/>
<keyword evidence="4 5" id="KW-0472">Membrane</keyword>
<dbReference type="Pfam" id="PF04932">
    <property type="entry name" value="Wzy_C"/>
    <property type="match status" value="1"/>
</dbReference>
<name>A0AA48KBA8_9BACT</name>
<dbReference type="RefSeq" id="WP_243329456.1">
    <property type="nucleotide sequence ID" value="NZ_AP027081.1"/>
</dbReference>
<evidence type="ECO:0000256" key="3">
    <source>
        <dbReference type="ARBA" id="ARBA00022989"/>
    </source>
</evidence>
<evidence type="ECO:0000256" key="4">
    <source>
        <dbReference type="ARBA" id="ARBA00023136"/>
    </source>
</evidence>
<feature type="transmembrane region" description="Helical" evidence="5">
    <location>
        <begin position="94"/>
        <end position="114"/>
    </location>
</feature>
<reference evidence="7" key="1">
    <citation type="journal article" date="2023" name="Int. J. Syst. Evol. Microbiol.">
        <title>Mesoterricola silvestris gen. nov., sp. nov., Mesoterricola sediminis sp. nov., Geothrix oryzae sp. nov., Geothrix edaphica sp. nov., Geothrix rubra sp. nov., and Geothrix limicola sp. nov., six novel members of Acidobacteriota isolated from soils.</title>
        <authorList>
            <person name="Itoh H."/>
            <person name="Sugisawa Y."/>
            <person name="Mise K."/>
            <person name="Xu Z."/>
            <person name="Kuniyasu M."/>
            <person name="Ushijima N."/>
            <person name="Kawano K."/>
            <person name="Kobayashi E."/>
            <person name="Shiratori Y."/>
            <person name="Masuda Y."/>
            <person name="Senoo K."/>
        </authorList>
    </citation>
    <scope>NUCLEOTIDE SEQUENCE</scope>
    <source>
        <strain evidence="7">W786</strain>
    </source>
</reference>
<evidence type="ECO:0000256" key="5">
    <source>
        <dbReference type="SAM" id="Phobius"/>
    </source>
</evidence>
<dbReference type="PANTHER" id="PTHR37422">
    <property type="entry name" value="TEICHURONIC ACID BIOSYNTHESIS PROTEIN TUAE"/>
    <property type="match status" value="1"/>
</dbReference>
<feature type="transmembrane region" description="Helical" evidence="5">
    <location>
        <begin position="65"/>
        <end position="88"/>
    </location>
</feature>
<evidence type="ECO:0000313" key="7">
    <source>
        <dbReference type="EMBL" id="BDU75919.1"/>
    </source>
</evidence>
<dbReference type="InterPro" id="IPR051533">
    <property type="entry name" value="WaaL-like"/>
</dbReference>
<keyword evidence="8" id="KW-1185">Reference proteome</keyword>
<dbReference type="Proteomes" id="UP001228113">
    <property type="component" value="Chromosome"/>
</dbReference>